<dbReference type="Proteomes" id="UP000789525">
    <property type="component" value="Unassembled WGS sequence"/>
</dbReference>
<comment type="caution">
    <text evidence="1">The sequence shown here is derived from an EMBL/GenBank/DDBJ whole genome shotgun (WGS) entry which is preliminary data.</text>
</comment>
<reference evidence="1" key="1">
    <citation type="submission" date="2021-06" db="EMBL/GenBank/DDBJ databases">
        <authorList>
            <person name="Kallberg Y."/>
            <person name="Tangrot J."/>
            <person name="Rosling A."/>
        </authorList>
    </citation>
    <scope>NUCLEOTIDE SEQUENCE</scope>
    <source>
        <strain evidence="1">CL356</strain>
    </source>
</reference>
<organism evidence="1 2">
    <name type="scientific">Acaulospora colombiana</name>
    <dbReference type="NCBI Taxonomy" id="27376"/>
    <lineage>
        <taxon>Eukaryota</taxon>
        <taxon>Fungi</taxon>
        <taxon>Fungi incertae sedis</taxon>
        <taxon>Mucoromycota</taxon>
        <taxon>Glomeromycotina</taxon>
        <taxon>Glomeromycetes</taxon>
        <taxon>Diversisporales</taxon>
        <taxon>Acaulosporaceae</taxon>
        <taxon>Acaulospora</taxon>
    </lineage>
</organism>
<dbReference type="EMBL" id="CAJVPT010038300">
    <property type="protein sequence ID" value="CAG8719803.1"/>
    <property type="molecule type" value="Genomic_DNA"/>
</dbReference>
<evidence type="ECO:0000313" key="2">
    <source>
        <dbReference type="Proteomes" id="UP000789525"/>
    </source>
</evidence>
<proteinExistence type="predicted"/>
<gene>
    <name evidence="1" type="ORF">ACOLOM_LOCUS11083</name>
</gene>
<keyword evidence="2" id="KW-1185">Reference proteome</keyword>
<name>A0ACA9PR62_9GLOM</name>
<accession>A0ACA9PR62</accession>
<evidence type="ECO:0000313" key="1">
    <source>
        <dbReference type="EMBL" id="CAG8719803.1"/>
    </source>
</evidence>
<protein>
    <submittedName>
        <fullName evidence="1">5680_t:CDS:1</fullName>
    </submittedName>
</protein>
<feature type="non-terminal residue" evidence="1">
    <location>
        <position position="1"/>
    </location>
</feature>
<sequence>ISSQNEAIIQTNNVQQFSVSRRSLLDVNGVNIDGKSFPISSEDDIKIFRRRAGSWRVRPLYRIISTEKPLIIIIPKDSESGLSLALRLAHNLATYLRLDIQILYDNEAISQLQRETFGCSNLIIIGGYNNKFGQYILSGNPSPIRFTRNGWTLASRTYETPGIGKLLGYQYGKFSSFE</sequence>